<dbReference type="PATRIC" id="fig|1415168.3.peg.1583"/>
<proteinExistence type="predicted"/>
<gene>
    <name evidence="1" type="ORF">U725_01513</name>
</gene>
<organism evidence="1 2">
    <name type="scientific">Lactococcus cremoris subsp. cremoris GE214</name>
    <dbReference type="NCBI Taxonomy" id="1415168"/>
    <lineage>
        <taxon>Bacteria</taxon>
        <taxon>Bacillati</taxon>
        <taxon>Bacillota</taxon>
        <taxon>Bacilli</taxon>
        <taxon>Lactobacillales</taxon>
        <taxon>Streptococcaceae</taxon>
        <taxon>Lactococcus</taxon>
        <taxon>Lactococcus cremoris subsp. cremoris</taxon>
    </lineage>
</organism>
<dbReference type="Proteomes" id="UP000028401">
    <property type="component" value="Unassembled WGS sequence"/>
</dbReference>
<dbReference type="AlphaFoldDB" id="A0A084AAM4"/>
<sequence length="94" mass="11287">MTWIEYLLQAAQKSKWNLELWVRYLNKVIQRDKILLSKKEIDYLTNCEELTSFQRVFLELALEKETTPWEMTVGMSEPTRSIHLQAVLQELKKE</sequence>
<accession>A0A084AAM4</accession>
<dbReference type="EMBL" id="AZSI01000048">
    <property type="protein sequence ID" value="KEY62353.1"/>
    <property type="molecule type" value="Genomic_DNA"/>
</dbReference>
<protein>
    <submittedName>
        <fullName evidence="1">Uncharacterized protein</fullName>
    </submittedName>
</protein>
<reference evidence="1 2" key="1">
    <citation type="submission" date="2014-06" db="EMBL/GenBank/DDBJ databases">
        <title>Draft genome sequence of the putrescine producing strain Lactococcus lactis subsp cremoris GE214.</title>
        <authorList>
            <person name="Ladero V."/>
            <person name="Linares D.M."/>
            <person name="del Rio B."/>
            <person name="Mayo B."/>
            <person name="Martin M.C."/>
            <person name="Fernandez M."/>
            <person name="Alvarez M.A."/>
        </authorList>
    </citation>
    <scope>NUCLEOTIDE SEQUENCE [LARGE SCALE GENOMIC DNA]</scope>
    <source>
        <strain evidence="1 2">GE214</strain>
    </source>
</reference>
<dbReference type="RefSeq" id="WP_011675299.1">
    <property type="nucleotide sequence ID" value="NZ_AZSI01000048.1"/>
</dbReference>
<name>A0A084AAM4_LACLC</name>
<dbReference type="GeneID" id="61108585"/>
<evidence type="ECO:0000313" key="2">
    <source>
        <dbReference type="Proteomes" id="UP000028401"/>
    </source>
</evidence>
<evidence type="ECO:0000313" key="1">
    <source>
        <dbReference type="EMBL" id="KEY62353.1"/>
    </source>
</evidence>
<comment type="caution">
    <text evidence="1">The sequence shown here is derived from an EMBL/GenBank/DDBJ whole genome shotgun (WGS) entry which is preliminary data.</text>
</comment>